<keyword evidence="2" id="KW-0067">ATP-binding</keyword>
<dbReference type="RefSeq" id="WP_190417233.1">
    <property type="nucleotide sequence ID" value="NZ_JAAOCA010000003.1"/>
</dbReference>
<dbReference type="InterPro" id="IPR003593">
    <property type="entry name" value="AAA+_ATPase"/>
</dbReference>
<dbReference type="PANTHER" id="PTHR32071:SF21">
    <property type="entry name" value="TRANSCRIPTIONAL REGULATORY PROTEIN FLGR"/>
    <property type="match status" value="1"/>
</dbReference>
<sequence>MRGPQGHPSPILTLPQGEKDPLSIRAKALVFADPRSRQLLEFLQRVAPSVAPVLIHGETGTGKELVARYIHSASGRAGAFVAVNCGAVSESLAESEFFGHEAGAFSGAVGRRAGWFEEADGGTLFLDEIGDLPLPLQVKLLRVLQEQEVVRVGSRKPIKVDIRLVTASNVDLERAVEAGNFRLDLLYRINVAAVKVLPLRERPLDILPLVEHFKKTYSTRLKIAEPMLSEAAAQALLDYPWPGNIRELENVVHLALLVAGDKALRVEHLKFSAGLSALHAGPVGAAPTLPQDVLREQLLRLFETPGDALLHDIEDLIVREAFSYCSFNQMRTAQLLGITRNAMRTLLANHGMLKGRNKACP</sequence>
<dbReference type="Gene3D" id="1.10.8.60">
    <property type="match status" value="1"/>
</dbReference>
<dbReference type="CDD" id="cd00009">
    <property type="entry name" value="AAA"/>
    <property type="match status" value="1"/>
</dbReference>
<comment type="caution">
    <text evidence="7">The sequence shown here is derived from an EMBL/GenBank/DDBJ whole genome shotgun (WGS) entry which is preliminary data.</text>
</comment>
<gene>
    <name evidence="7" type="ORF">HAQ05_03035</name>
</gene>
<dbReference type="PANTHER" id="PTHR32071">
    <property type="entry name" value="TRANSCRIPTIONAL REGULATORY PROTEIN"/>
    <property type="match status" value="1"/>
</dbReference>
<dbReference type="InterPro" id="IPR058031">
    <property type="entry name" value="AAA_lid_NorR"/>
</dbReference>
<keyword evidence="8" id="KW-1185">Reference proteome</keyword>
<dbReference type="SUPFAM" id="SSF46689">
    <property type="entry name" value="Homeodomain-like"/>
    <property type="match status" value="1"/>
</dbReference>
<evidence type="ECO:0000256" key="4">
    <source>
        <dbReference type="ARBA" id="ARBA00023125"/>
    </source>
</evidence>
<dbReference type="PROSITE" id="PS00688">
    <property type="entry name" value="SIGMA54_INTERACT_3"/>
    <property type="match status" value="1"/>
</dbReference>
<dbReference type="SUPFAM" id="SSF52540">
    <property type="entry name" value="P-loop containing nucleoside triphosphate hydrolases"/>
    <property type="match status" value="1"/>
</dbReference>
<dbReference type="InterPro" id="IPR025662">
    <property type="entry name" value="Sigma_54_int_dom_ATP-bd_1"/>
</dbReference>
<reference evidence="7 8" key="1">
    <citation type="journal article" date="2020" name="Insects">
        <title>Bacteria Belonging to Pseudomonas typographi sp. nov. from the Bark Beetle Ips typographus Have Genomic Potential to Aid in the Host Ecology.</title>
        <authorList>
            <person name="Peral-Aranega E."/>
            <person name="Saati-Santamaria Z."/>
            <person name="Kolarik M."/>
            <person name="Rivas R."/>
            <person name="Garcia-Fraile P."/>
        </authorList>
    </citation>
    <scope>NUCLEOTIDE SEQUENCE [LARGE SCALE GENOMIC DNA]</scope>
    <source>
        <strain evidence="7 8">CA3A</strain>
    </source>
</reference>
<dbReference type="EMBL" id="JAAOCA010000003">
    <property type="protein sequence ID" value="MBD1597689.1"/>
    <property type="molecule type" value="Genomic_DNA"/>
</dbReference>
<evidence type="ECO:0000256" key="1">
    <source>
        <dbReference type="ARBA" id="ARBA00022741"/>
    </source>
</evidence>
<proteinExistence type="predicted"/>
<keyword evidence="5" id="KW-0804">Transcription</keyword>
<dbReference type="Gene3D" id="1.10.10.60">
    <property type="entry name" value="Homeodomain-like"/>
    <property type="match status" value="1"/>
</dbReference>
<dbReference type="Pfam" id="PF00158">
    <property type="entry name" value="Sigma54_activat"/>
    <property type="match status" value="1"/>
</dbReference>
<dbReference type="InterPro" id="IPR009057">
    <property type="entry name" value="Homeodomain-like_sf"/>
</dbReference>
<dbReference type="InterPro" id="IPR025943">
    <property type="entry name" value="Sigma_54_int_dom_ATP-bd_2"/>
</dbReference>
<dbReference type="Proteomes" id="UP000805841">
    <property type="component" value="Unassembled WGS sequence"/>
</dbReference>
<dbReference type="Gene3D" id="3.40.50.300">
    <property type="entry name" value="P-loop containing nucleotide triphosphate hydrolases"/>
    <property type="match status" value="1"/>
</dbReference>
<evidence type="ECO:0000256" key="5">
    <source>
        <dbReference type="ARBA" id="ARBA00023163"/>
    </source>
</evidence>
<protein>
    <submittedName>
        <fullName evidence="7">Sigma-54-dependent Fis family transcriptional regulator</fullName>
    </submittedName>
</protein>
<organism evidence="7 8">
    <name type="scientific">Pseudomonas typographi</name>
    <dbReference type="NCBI Taxonomy" id="2715964"/>
    <lineage>
        <taxon>Bacteria</taxon>
        <taxon>Pseudomonadati</taxon>
        <taxon>Pseudomonadota</taxon>
        <taxon>Gammaproteobacteria</taxon>
        <taxon>Pseudomonadales</taxon>
        <taxon>Pseudomonadaceae</taxon>
        <taxon>Pseudomonas</taxon>
    </lineage>
</organism>
<keyword evidence="1" id="KW-0547">Nucleotide-binding</keyword>
<keyword evidence="4" id="KW-0238">DNA-binding</keyword>
<accession>A0ABR7YWZ4</accession>
<evidence type="ECO:0000259" key="6">
    <source>
        <dbReference type="PROSITE" id="PS50045"/>
    </source>
</evidence>
<evidence type="ECO:0000256" key="3">
    <source>
        <dbReference type="ARBA" id="ARBA00023015"/>
    </source>
</evidence>
<dbReference type="PROSITE" id="PS50045">
    <property type="entry name" value="SIGMA54_INTERACT_4"/>
    <property type="match status" value="1"/>
</dbReference>
<dbReference type="PROSITE" id="PS00676">
    <property type="entry name" value="SIGMA54_INTERACT_2"/>
    <property type="match status" value="1"/>
</dbReference>
<dbReference type="InterPro" id="IPR025944">
    <property type="entry name" value="Sigma_54_int_dom_CS"/>
</dbReference>
<feature type="domain" description="Sigma-54 factor interaction" evidence="6">
    <location>
        <begin position="29"/>
        <end position="257"/>
    </location>
</feature>
<dbReference type="PROSITE" id="PS00675">
    <property type="entry name" value="SIGMA54_INTERACT_1"/>
    <property type="match status" value="1"/>
</dbReference>
<evidence type="ECO:0000313" key="8">
    <source>
        <dbReference type="Proteomes" id="UP000805841"/>
    </source>
</evidence>
<name>A0ABR7YWZ4_9PSED</name>
<dbReference type="Pfam" id="PF25601">
    <property type="entry name" value="AAA_lid_14"/>
    <property type="match status" value="1"/>
</dbReference>
<dbReference type="InterPro" id="IPR002078">
    <property type="entry name" value="Sigma_54_int"/>
</dbReference>
<keyword evidence="3" id="KW-0805">Transcription regulation</keyword>
<dbReference type="SMART" id="SM00382">
    <property type="entry name" value="AAA"/>
    <property type="match status" value="1"/>
</dbReference>
<evidence type="ECO:0000313" key="7">
    <source>
        <dbReference type="EMBL" id="MBD1597689.1"/>
    </source>
</evidence>
<evidence type="ECO:0000256" key="2">
    <source>
        <dbReference type="ARBA" id="ARBA00022840"/>
    </source>
</evidence>
<dbReference type="InterPro" id="IPR027417">
    <property type="entry name" value="P-loop_NTPase"/>
</dbReference>